<evidence type="ECO:0000313" key="5">
    <source>
        <dbReference type="RefSeq" id="XP_021806392.1"/>
    </source>
</evidence>
<dbReference type="RefSeq" id="XP_021806392.1">
    <property type="nucleotide sequence ID" value="XM_021950700.1"/>
</dbReference>
<evidence type="ECO:0000256" key="3">
    <source>
        <dbReference type="SAM" id="Phobius"/>
    </source>
</evidence>
<feature type="region of interest" description="Disordered" evidence="2">
    <location>
        <begin position="203"/>
        <end position="224"/>
    </location>
</feature>
<dbReference type="InterPro" id="IPR040348">
    <property type="entry name" value="POLAR-like"/>
</dbReference>
<feature type="compositionally biased region" description="Basic residues" evidence="2">
    <location>
        <begin position="203"/>
        <end position="215"/>
    </location>
</feature>
<gene>
    <name evidence="5" type="primary">LOC110750380</name>
</gene>
<dbReference type="GO" id="GO:0008356">
    <property type="term" value="P:asymmetric cell division"/>
    <property type="evidence" value="ECO:0007669"/>
    <property type="project" value="InterPro"/>
</dbReference>
<dbReference type="Proteomes" id="UP000515124">
    <property type="component" value="Unplaced"/>
</dbReference>
<accession>A0A6P5RUY9</accession>
<keyword evidence="3" id="KW-0812">Transmembrane</keyword>
<keyword evidence="4" id="KW-1185">Reference proteome</keyword>
<keyword evidence="3" id="KW-0472">Membrane</keyword>
<protein>
    <submittedName>
        <fullName evidence="5">Uncharacterized protein LOC110750380</fullName>
    </submittedName>
</protein>
<dbReference type="KEGG" id="pavi:110750380"/>
<dbReference type="PANTHER" id="PTHR33476:SF31">
    <property type="match status" value="1"/>
</dbReference>
<sequence>MDLWVVAAAAATEAAYVAKYCWHKWLFKEGLSESVHVHGQSQILGDSVIDSASASGGGEEHLAPKEMKKTGHRMEELTESSGELVSDFVVTGKAVYFSHDRLKKSRYLGIKSNGYSYKALDSIENCFLAQVLLYRERAGVEEDVDGSCASSASASPCVLTMRPLLVNNGRQVIGFASVDFNEVWLESEEREFEKKCGLKEKARQRRQRQRQRQRRCSSSTTWVSGRPFHSQDSQYGMLLCLIGITIGIMYTIVAHKREVDKLNESLKQTQKLVQDLHKEEEEVEMKDSLNLKELSNLGFEFQGTDQTVDDDVEAMSKIEAELLAELELLELNVNTYSLSRTPDIVELDPDFVADVVEEDLRLDKVNWEPAGSSSDSDHEEAVCPRELSLRLHEVIESRLEARIMELETALGASQKRVHSMDFEHVKNLRGTSMNLTDRHNEAYEQINRVTSTDEEVEHKIARRMYVY</sequence>
<evidence type="ECO:0000313" key="4">
    <source>
        <dbReference type="Proteomes" id="UP000515124"/>
    </source>
</evidence>
<feature type="coiled-coil region" evidence="1">
    <location>
        <begin position="252"/>
        <end position="286"/>
    </location>
</feature>
<dbReference type="GeneID" id="110750380"/>
<name>A0A6P5RUY9_PRUAV</name>
<reference evidence="5" key="1">
    <citation type="submission" date="2025-08" db="UniProtKB">
        <authorList>
            <consortium name="RefSeq"/>
        </authorList>
    </citation>
    <scope>IDENTIFICATION</scope>
</reference>
<feature type="transmembrane region" description="Helical" evidence="3">
    <location>
        <begin position="235"/>
        <end position="253"/>
    </location>
</feature>
<proteinExistence type="predicted"/>
<organism evidence="4 5">
    <name type="scientific">Prunus avium</name>
    <name type="common">Cherry</name>
    <name type="synonym">Cerasus avium</name>
    <dbReference type="NCBI Taxonomy" id="42229"/>
    <lineage>
        <taxon>Eukaryota</taxon>
        <taxon>Viridiplantae</taxon>
        <taxon>Streptophyta</taxon>
        <taxon>Embryophyta</taxon>
        <taxon>Tracheophyta</taxon>
        <taxon>Spermatophyta</taxon>
        <taxon>Magnoliopsida</taxon>
        <taxon>eudicotyledons</taxon>
        <taxon>Gunneridae</taxon>
        <taxon>Pentapetalae</taxon>
        <taxon>rosids</taxon>
        <taxon>fabids</taxon>
        <taxon>Rosales</taxon>
        <taxon>Rosaceae</taxon>
        <taxon>Amygdaloideae</taxon>
        <taxon>Amygdaleae</taxon>
        <taxon>Prunus</taxon>
    </lineage>
</organism>
<evidence type="ECO:0000256" key="1">
    <source>
        <dbReference type="SAM" id="Coils"/>
    </source>
</evidence>
<keyword evidence="1" id="KW-0175">Coiled coil</keyword>
<dbReference type="PANTHER" id="PTHR33476">
    <property type="entry name" value="EMB|CAB62613.1"/>
    <property type="match status" value="1"/>
</dbReference>
<keyword evidence="3" id="KW-1133">Transmembrane helix</keyword>
<evidence type="ECO:0000256" key="2">
    <source>
        <dbReference type="SAM" id="MobiDB-lite"/>
    </source>
</evidence>
<dbReference type="AlphaFoldDB" id="A0A6P5RUY9"/>